<evidence type="ECO:0000256" key="2">
    <source>
        <dbReference type="SAM" id="Phobius"/>
    </source>
</evidence>
<dbReference type="Proteomes" id="UP000008204">
    <property type="component" value="Chromosome"/>
</dbReference>
<dbReference type="Pfam" id="PF26394">
    <property type="entry name" value="Psb34"/>
    <property type="match status" value="1"/>
</dbReference>
<dbReference type="AlphaFoldDB" id="B7K5P1"/>
<feature type="transmembrane region" description="Helical" evidence="2">
    <location>
        <begin position="88"/>
        <end position="111"/>
    </location>
</feature>
<feature type="region of interest" description="Disordered" evidence="1">
    <location>
        <begin position="26"/>
        <end position="60"/>
    </location>
</feature>
<accession>B7K5P1</accession>
<reference evidence="4" key="1">
    <citation type="journal article" date="2011" name="MBio">
        <title>Novel metabolic attributes of the genus Cyanothece, comprising a group of unicellular nitrogen-fixing Cyanobacteria.</title>
        <authorList>
            <person name="Bandyopadhyay A."/>
            <person name="Elvitigala T."/>
            <person name="Welsh E."/>
            <person name="Stockel J."/>
            <person name="Liberton M."/>
            <person name="Min H."/>
            <person name="Sherman L.A."/>
            <person name="Pakrasi H.B."/>
        </authorList>
    </citation>
    <scope>NUCLEOTIDE SEQUENCE [LARGE SCALE GENOMIC DNA]</scope>
    <source>
        <strain evidence="4">PCC 8801</strain>
    </source>
</reference>
<dbReference type="InterPro" id="IPR048028">
    <property type="entry name" value="Psb34-like"/>
</dbReference>
<evidence type="ECO:0000256" key="1">
    <source>
        <dbReference type="SAM" id="MobiDB-lite"/>
    </source>
</evidence>
<dbReference type="NCBIfam" id="NF033486">
    <property type="entry name" value="harvest_ssl1498"/>
    <property type="match status" value="1"/>
</dbReference>
<sequence>MTQTTNTLELDIQYSDGSELIPAEVAARQKREGSEPPNKPVPQVHQADAPKTPKTTTGYTVDQEGLVNNYPVTPKITGAKYPTPDEKFAYLILGGLATTFVGALILIAFSVS</sequence>
<dbReference type="RefSeq" id="WP_012596041.1">
    <property type="nucleotide sequence ID" value="NC_011726.1"/>
</dbReference>
<keyword evidence="2" id="KW-0472">Membrane</keyword>
<evidence type="ECO:0000313" key="4">
    <source>
        <dbReference type="Proteomes" id="UP000008204"/>
    </source>
</evidence>
<dbReference type="EMBL" id="CP001287">
    <property type="protein sequence ID" value="ACK66774.1"/>
    <property type="molecule type" value="Genomic_DNA"/>
</dbReference>
<keyword evidence="2" id="KW-0812">Transmembrane</keyword>
<evidence type="ECO:0008006" key="5">
    <source>
        <dbReference type="Google" id="ProtNLM"/>
    </source>
</evidence>
<evidence type="ECO:0000313" key="3">
    <source>
        <dbReference type="EMBL" id="ACK66774.1"/>
    </source>
</evidence>
<organism evidence="3 4">
    <name type="scientific">Rippkaea orientalis (strain PCC 8801 / RF-1)</name>
    <name type="common">Cyanothece sp. (strain PCC 8801)</name>
    <dbReference type="NCBI Taxonomy" id="41431"/>
    <lineage>
        <taxon>Bacteria</taxon>
        <taxon>Bacillati</taxon>
        <taxon>Cyanobacteriota</taxon>
        <taxon>Cyanophyceae</taxon>
        <taxon>Oscillatoriophycideae</taxon>
        <taxon>Chroococcales</taxon>
        <taxon>Aphanothecaceae</taxon>
        <taxon>Rippkaea</taxon>
        <taxon>Rippkaea orientalis</taxon>
    </lineage>
</organism>
<gene>
    <name evidence="3" type="ordered locus">PCC8801_2773</name>
</gene>
<name>B7K5P1_RIPO1</name>
<dbReference type="STRING" id="41431.PCC8801_2773"/>
<dbReference type="HOGENOM" id="CLU_170426_0_0_3"/>
<proteinExistence type="predicted"/>
<dbReference type="eggNOG" id="ENOG5033EM7">
    <property type="taxonomic scope" value="Bacteria"/>
</dbReference>
<keyword evidence="2" id="KW-1133">Transmembrane helix</keyword>
<keyword evidence="4" id="KW-1185">Reference proteome</keyword>
<dbReference type="KEGG" id="cyp:PCC8801_2773"/>
<dbReference type="OrthoDB" id="462212at2"/>
<protein>
    <recommendedName>
        <fullName evidence="5">Ssl1498 family light-harvesting-like protein</fullName>
    </recommendedName>
</protein>